<organism evidence="1 2">
    <name type="scientific">Pluteus cervinus</name>
    <dbReference type="NCBI Taxonomy" id="181527"/>
    <lineage>
        <taxon>Eukaryota</taxon>
        <taxon>Fungi</taxon>
        <taxon>Dikarya</taxon>
        <taxon>Basidiomycota</taxon>
        <taxon>Agaricomycotina</taxon>
        <taxon>Agaricomycetes</taxon>
        <taxon>Agaricomycetidae</taxon>
        <taxon>Agaricales</taxon>
        <taxon>Pluteineae</taxon>
        <taxon>Pluteaceae</taxon>
        <taxon>Pluteus</taxon>
    </lineage>
</organism>
<proteinExistence type="predicted"/>
<sequence>MDTIANGVHRQVHRPNLLTLPNEIILMILDDSTLFTELLFVGLQCRRLNTLALPLYLSRHGITDPLNNLHVNLPTFDTPILRGLRFSFHITHTENLSCNFSNCPSLVKLLEGILDLSFLVVRLDYVRHVTLTFLRHANPLRNNLLQYWCTVFGRLLTTLVLKGCTSLSIVGGDMFLEAYKLRSPLLVPHPLRLLRKAIKLVKPSHSPKLTGWQFIPQRPGEVHFLPLFPVQYSFHSRLTTVTLRRSPLLLLPPYAQWTFSTLMASPITSFSILDMTIITPGVWPAIFPLFIKSLPKLKHFAVIKCNLIPQSSVYQPLEYFPNLQTFLYDGICDPPPSLSTLPPLSHLTKIYARSDMIINLLSSPNVNLSKLTIIGTHIHTKSRGFNLAEGADAISNLVGALRRHLPPAAFQLPEPQRDQIPLPFKILLNIRQRSHMSYLLEQELSILPFLSSSSSSTSSTDEQPPAAALTTTRTTTRTTFSKFRSPFSSTRSHPQDSSSTNPASAQKFMQNLKSFKYVSGVSFDTFRPEDARDDDWDILIRWLRLFPNLEEVRVGKGVFGCLDEVHIGAGINPQNPGTSDDDSGVAASDEFNLNDELVKDLRSPSQQSGSPLFQNIINTLPRPPAFRPSISSGWMANIPSSSSSSASSRTSTSSIRNRPTNTDRWAGVRRVFMEGCPTVKRIVIDGKVFSLVESR</sequence>
<evidence type="ECO:0000313" key="1">
    <source>
        <dbReference type="EMBL" id="TFK72250.1"/>
    </source>
</evidence>
<keyword evidence="2" id="KW-1185">Reference proteome</keyword>
<dbReference type="Proteomes" id="UP000308600">
    <property type="component" value="Unassembled WGS sequence"/>
</dbReference>
<accession>A0ACD3B2F9</accession>
<gene>
    <name evidence="1" type="ORF">BDN72DRAFT_836431</name>
</gene>
<reference evidence="1 2" key="1">
    <citation type="journal article" date="2019" name="Nat. Ecol. Evol.">
        <title>Megaphylogeny resolves global patterns of mushroom evolution.</title>
        <authorList>
            <person name="Varga T."/>
            <person name="Krizsan K."/>
            <person name="Foldi C."/>
            <person name="Dima B."/>
            <person name="Sanchez-Garcia M."/>
            <person name="Sanchez-Ramirez S."/>
            <person name="Szollosi G.J."/>
            <person name="Szarkandi J.G."/>
            <person name="Papp V."/>
            <person name="Albert L."/>
            <person name="Andreopoulos W."/>
            <person name="Angelini C."/>
            <person name="Antonin V."/>
            <person name="Barry K.W."/>
            <person name="Bougher N.L."/>
            <person name="Buchanan P."/>
            <person name="Buyck B."/>
            <person name="Bense V."/>
            <person name="Catcheside P."/>
            <person name="Chovatia M."/>
            <person name="Cooper J."/>
            <person name="Damon W."/>
            <person name="Desjardin D."/>
            <person name="Finy P."/>
            <person name="Geml J."/>
            <person name="Haridas S."/>
            <person name="Hughes K."/>
            <person name="Justo A."/>
            <person name="Karasinski D."/>
            <person name="Kautmanova I."/>
            <person name="Kiss B."/>
            <person name="Kocsube S."/>
            <person name="Kotiranta H."/>
            <person name="LaButti K.M."/>
            <person name="Lechner B.E."/>
            <person name="Liimatainen K."/>
            <person name="Lipzen A."/>
            <person name="Lukacs Z."/>
            <person name="Mihaltcheva S."/>
            <person name="Morgado L.N."/>
            <person name="Niskanen T."/>
            <person name="Noordeloos M.E."/>
            <person name="Ohm R.A."/>
            <person name="Ortiz-Santana B."/>
            <person name="Ovrebo C."/>
            <person name="Racz N."/>
            <person name="Riley R."/>
            <person name="Savchenko A."/>
            <person name="Shiryaev A."/>
            <person name="Soop K."/>
            <person name="Spirin V."/>
            <person name="Szebenyi C."/>
            <person name="Tomsovsky M."/>
            <person name="Tulloss R.E."/>
            <person name="Uehling J."/>
            <person name="Grigoriev I.V."/>
            <person name="Vagvolgyi C."/>
            <person name="Papp T."/>
            <person name="Martin F.M."/>
            <person name="Miettinen O."/>
            <person name="Hibbett D.S."/>
            <person name="Nagy L.G."/>
        </authorList>
    </citation>
    <scope>NUCLEOTIDE SEQUENCE [LARGE SCALE GENOMIC DNA]</scope>
    <source>
        <strain evidence="1 2">NL-1719</strain>
    </source>
</reference>
<dbReference type="EMBL" id="ML208287">
    <property type="protein sequence ID" value="TFK72250.1"/>
    <property type="molecule type" value="Genomic_DNA"/>
</dbReference>
<name>A0ACD3B2F9_9AGAR</name>
<protein>
    <submittedName>
        <fullName evidence="1">Uncharacterized protein</fullName>
    </submittedName>
</protein>
<evidence type="ECO:0000313" key="2">
    <source>
        <dbReference type="Proteomes" id="UP000308600"/>
    </source>
</evidence>